<reference evidence="2" key="1">
    <citation type="journal article" date="2019" name="Int. J. Syst. Evol. Microbiol.">
        <title>The Global Catalogue of Microorganisms (GCM) 10K type strain sequencing project: providing services to taxonomists for standard genome sequencing and annotation.</title>
        <authorList>
            <consortium name="The Broad Institute Genomics Platform"/>
            <consortium name="The Broad Institute Genome Sequencing Center for Infectious Disease"/>
            <person name="Wu L."/>
            <person name="Ma J."/>
        </authorList>
    </citation>
    <scope>NUCLEOTIDE SEQUENCE [LARGE SCALE GENOMIC DNA]</scope>
    <source>
        <strain evidence="2">JCM 30846</strain>
    </source>
</reference>
<name>A0ABP7DQ81_9ACTN</name>
<accession>A0ABP7DQ81</accession>
<sequence>MPGPSSGRAPCPVQAVLGALMLPDPVTAFEYATGDHVRLILDTGRHVPCTPAHCADGTAPTGGTRRWAQIRAWWQALHT</sequence>
<protein>
    <submittedName>
        <fullName evidence="1">Uncharacterized protein</fullName>
    </submittedName>
</protein>
<keyword evidence="2" id="KW-1185">Reference proteome</keyword>
<evidence type="ECO:0000313" key="1">
    <source>
        <dbReference type="EMBL" id="GAA3706466.1"/>
    </source>
</evidence>
<dbReference type="Proteomes" id="UP001499884">
    <property type="component" value="Unassembled WGS sequence"/>
</dbReference>
<comment type="caution">
    <text evidence="1">The sequence shown here is derived from an EMBL/GenBank/DDBJ whole genome shotgun (WGS) entry which is preliminary data.</text>
</comment>
<dbReference type="EMBL" id="BAABEP010000001">
    <property type="protein sequence ID" value="GAA3706466.1"/>
    <property type="molecule type" value="Genomic_DNA"/>
</dbReference>
<proteinExistence type="predicted"/>
<organism evidence="1 2">
    <name type="scientific">Streptomyces tremellae</name>
    <dbReference type="NCBI Taxonomy" id="1124239"/>
    <lineage>
        <taxon>Bacteria</taxon>
        <taxon>Bacillati</taxon>
        <taxon>Actinomycetota</taxon>
        <taxon>Actinomycetes</taxon>
        <taxon>Kitasatosporales</taxon>
        <taxon>Streptomycetaceae</taxon>
        <taxon>Streptomyces</taxon>
    </lineage>
</organism>
<gene>
    <name evidence="1" type="ORF">GCM10023082_00580</name>
</gene>
<dbReference type="RefSeq" id="WP_345639685.1">
    <property type="nucleotide sequence ID" value="NZ_BAABEP010000001.1"/>
</dbReference>
<evidence type="ECO:0000313" key="2">
    <source>
        <dbReference type="Proteomes" id="UP001499884"/>
    </source>
</evidence>